<reference evidence="4" key="1">
    <citation type="submission" date="2022-07" db="EMBL/GenBank/DDBJ databases">
        <title>Faecal culturing of patients with breast cancer.</title>
        <authorList>
            <person name="Teng N.M.Y."/>
            <person name="Kiu R."/>
            <person name="Evans R."/>
            <person name="Baker D.J."/>
            <person name="Zenner C."/>
            <person name="Robinson S.D."/>
            <person name="Hall L.J."/>
        </authorList>
    </citation>
    <scope>NUCLEOTIDE SEQUENCE</scope>
    <source>
        <strain evidence="4">LH1062</strain>
    </source>
</reference>
<dbReference type="InterPro" id="IPR002495">
    <property type="entry name" value="Glyco_trans_8"/>
</dbReference>
<evidence type="ECO:0000256" key="3">
    <source>
        <dbReference type="ARBA" id="ARBA00022723"/>
    </source>
</evidence>
<name>A0ABY5I3P4_9FIRM</name>
<dbReference type="RefSeq" id="WP_290141394.1">
    <property type="nucleotide sequence ID" value="NZ_CP101620.1"/>
</dbReference>
<sequence length="212" mass="24636">MIIPIVFIADKNFIMQTGVAIYSLIQNKNKDTKYHIFVVMAECDKEDEKRLKLVEKESVKIEVINVSLEMYKDIKQLSHIPIACLLKFNICDYIKKYDKLIYLDGDIYVRGDLTKLYLINLGDNYIGGVPSLDMVFDDRRLINAGVMLFNAKLMREKNMSNLLMKTRKSLGDRGSMDQQTFNLLFKDKMVFLPIEYNCIANKLLGVEKNHFL</sequence>
<dbReference type="Pfam" id="PF01501">
    <property type="entry name" value="Glyco_transf_8"/>
    <property type="match status" value="1"/>
</dbReference>
<dbReference type="InterPro" id="IPR029044">
    <property type="entry name" value="Nucleotide-diphossugar_trans"/>
</dbReference>
<keyword evidence="1" id="KW-0328">Glycosyltransferase</keyword>
<keyword evidence="5" id="KW-1185">Reference proteome</keyword>
<proteinExistence type="predicted"/>
<gene>
    <name evidence="4" type="ORF">NMU03_03890</name>
</gene>
<dbReference type="SUPFAM" id="SSF53448">
    <property type="entry name" value="Nucleotide-diphospho-sugar transferases"/>
    <property type="match status" value="1"/>
</dbReference>
<dbReference type="PANTHER" id="PTHR13778:SF47">
    <property type="entry name" value="LIPOPOLYSACCHARIDE 1,3-GALACTOSYLTRANSFERASE"/>
    <property type="match status" value="1"/>
</dbReference>
<organism evidence="4 5">
    <name type="scientific">Allocoprobacillus halotolerans</name>
    <dbReference type="NCBI Taxonomy" id="2944914"/>
    <lineage>
        <taxon>Bacteria</taxon>
        <taxon>Bacillati</taxon>
        <taxon>Bacillota</taxon>
        <taxon>Erysipelotrichia</taxon>
        <taxon>Erysipelotrichales</taxon>
        <taxon>Erysipelotrichaceae</taxon>
        <taxon>Allocoprobacillus</taxon>
    </lineage>
</organism>
<evidence type="ECO:0000313" key="5">
    <source>
        <dbReference type="Proteomes" id="UP001060112"/>
    </source>
</evidence>
<dbReference type="EMBL" id="CP101620">
    <property type="protein sequence ID" value="UTY39956.1"/>
    <property type="molecule type" value="Genomic_DNA"/>
</dbReference>
<evidence type="ECO:0000256" key="1">
    <source>
        <dbReference type="ARBA" id="ARBA00022676"/>
    </source>
</evidence>
<accession>A0ABY5I3P4</accession>
<keyword evidence="3" id="KW-0479">Metal-binding</keyword>
<evidence type="ECO:0000256" key="2">
    <source>
        <dbReference type="ARBA" id="ARBA00022679"/>
    </source>
</evidence>
<protein>
    <recommendedName>
        <fullName evidence="6">Glycosyltransferase family 8 protein</fullName>
    </recommendedName>
</protein>
<evidence type="ECO:0000313" key="4">
    <source>
        <dbReference type="EMBL" id="UTY39956.1"/>
    </source>
</evidence>
<dbReference type="Proteomes" id="UP001060112">
    <property type="component" value="Chromosome"/>
</dbReference>
<dbReference type="Gene3D" id="3.90.550.10">
    <property type="entry name" value="Spore Coat Polysaccharide Biosynthesis Protein SpsA, Chain A"/>
    <property type="match status" value="1"/>
</dbReference>
<dbReference type="PANTHER" id="PTHR13778">
    <property type="entry name" value="GLYCOSYLTRANSFERASE 8 DOMAIN-CONTAINING PROTEIN"/>
    <property type="match status" value="1"/>
</dbReference>
<evidence type="ECO:0008006" key="6">
    <source>
        <dbReference type="Google" id="ProtNLM"/>
    </source>
</evidence>
<keyword evidence="2" id="KW-0808">Transferase</keyword>
<dbReference type="InterPro" id="IPR050748">
    <property type="entry name" value="Glycosyltrans_8_dom-fam"/>
</dbReference>